<evidence type="ECO:0000313" key="3">
    <source>
        <dbReference type="RefSeq" id="XP_055862121.1"/>
    </source>
</evidence>
<dbReference type="RefSeq" id="XP_055862120.1">
    <property type="nucleotide sequence ID" value="XM_056006145.1"/>
</dbReference>
<reference evidence="2 3" key="1">
    <citation type="submission" date="2025-04" db="UniProtKB">
        <authorList>
            <consortium name="RefSeq"/>
        </authorList>
    </citation>
    <scope>IDENTIFICATION</scope>
</reference>
<dbReference type="Gene3D" id="2.40.10.10">
    <property type="entry name" value="Trypsin-like serine proteases"/>
    <property type="match status" value="2"/>
</dbReference>
<protein>
    <submittedName>
        <fullName evidence="2 3">Uncharacterized protein LOC106050988</fullName>
    </submittedName>
</protein>
<dbReference type="OrthoDB" id="10288312at2759"/>
<dbReference type="AlphaFoldDB" id="A0A9W2YHG6"/>
<dbReference type="Pfam" id="PF13365">
    <property type="entry name" value="Trypsin_2"/>
    <property type="match status" value="1"/>
</dbReference>
<evidence type="ECO:0000313" key="1">
    <source>
        <dbReference type="Proteomes" id="UP001165740"/>
    </source>
</evidence>
<dbReference type="Proteomes" id="UP001165740">
    <property type="component" value="Chromosome 12"/>
</dbReference>
<dbReference type="SUPFAM" id="SSF50494">
    <property type="entry name" value="Trypsin-like serine proteases"/>
    <property type="match status" value="1"/>
</dbReference>
<dbReference type="InterPro" id="IPR009003">
    <property type="entry name" value="Peptidase_S1_PA"/>
</dbReference>
<accession>A0A9W2YHG6</accession>
<sequence>MHQQFIDATELEEKFPDEFKSDRDLISLVRHLSDLTVQIKITKDHNGILSVVNGSGFAQRVRSERGSHCPDEECSRRQESHAWMVVTVTTVYHVVKTQEDAVKAEMTLSPSSSTQSVFRGFKLLDSDKETGERDWCAVEAVTHDLDIQNTLKSTIESLEQLQNITFERYRDKEPRLVVVVGHPHGGPKKISFGFWEVRTTLKEIRSNQDWCRYAHNAATCPGSSGSPVFILGQSLCGFGYWFGHPHNHSSRSEDGAWAVTSIGSEHKK</sequence>
<gene>
    <name evidence="2 3" type="primary">LOC106050988</name>
</gene>
<dbReference type="InterPro" id="IPR043504">
    <property type="entry name" value="Peptidase_S1_PA_chymotrypsin"/>
</dbReference>
<name>A0A9W2YHG6_BIOGL</name>
<evidence type="ECO:0000313" key="2">
    <source>
        <dbReference type="RefSeq" id="XP_055862120.1"/>
    </source>
</evidence>
<dbReference type="GeneID" id="106050988"/>
<keyword evidence="1" id="KW-1185">Reference proteome</keyword>
<proteinExistence type="predicted"/>
<organism evidence="1 2">
    <name type="scientific">Biomphalaria glabrata</name>
    <name type="common">Bloodfluke planorb</name>
    <name type="synonym">Freshwater snail</name>
    <dbReference type="NCBI Taxonomy" id="6526"/>
    <lineage>
        <taxon>Eukaryota</taxon>
        <taxon>Metazoa</taxon>
        <taxon>Spiralia</taxon>
        <taxon>Lophotrochozoa</taxon>
        <taxon>Mollusca</taxon>
        <taxon>Gastropoda</taxon>
        <taxon>Heterobranchia</taxon>
        <taxon>Euthyneura</taxon>
        <taxon>Panpulmonata</taxon>
        <taxon>Hygrophila</taxon>
        <taxon>Lymnaeoidea</taxon>
        <taxon>Planorbidae</taxon>
        <taxon>Biomphalaria</taxon>
    </lineage>
</organism>
<dbReference type="RefSeq" id="XP_055862121.1">
    <property type="nucleotide sequence ID" value="XM_056006146.1"/>
</dbReference>